<dbReference type="SUPFAM" id="SSF56935">
    <property type="entry name" value="Porins"/>
    <property type="match status" value="1"/>
</dbReference>
<dbReference type="PANTHER" id="PTHR32552:SF81">
    <property type="entry name" value="TONB-DEPENDENT OUTER MEMBRANE RECEPTOR"/>
    <property type="match status" value="1"/>
</dbReference>
<dbReference type="InterPro" id="IPR012910">
    <property type="entry name" value="Plug_dom"/>
</dbReference>
<evidence type="ECO:0000256" key="7">
    <source>
        <dbReference type="ARBA" id="ARBA00023065"/>
    </source>
</evidence>
<feature type="domain" description="TonB-dependent receptor-like beta-barrel" evidence="14">
    <location>
        <begin position="342"/>
        <end position="719"/>
    </location>
</feature>
<dbReference type="Pfam" id="PF07715">
    <property type="entry name" value="Plug"/>
    <property type="match status" value="1"/>
</dbReference>
<keyword evidence="16" id="KW-0675">Receptor</keyword>
<protein>
    <submittedName>
        <fullName evidence="16">TonB-dependent receptor</fullName>
    </submittedName>
</protein>
<dbReference type="Gene3D" id="2.40.170.20">
    <property type="entry name" value="TonB-dependent receptor, beta-barrel domain"/>
    <property type="match status" value="3"/>
</dbReference>
<keyword evidence="10 11" id="KW-0998">Cell outer membrane</keyword>
<evidence type="ECO:0000256" key="13">
    <source>
        <dbReference type="SAM" id="SignalP"/>
    </source>
</evidence>
<dbReference type="InterPro" id="IPR006311">
    <property type="entry name" value="TAT_signal"/>
</dbReference>
<keyword evidence="2 11" id="KW-0813">Transport</keyword>
<evidence type="ECO:0000256" key="1">
    <source>
        <dbReference type="ARBA" id="ARBA00004571"/>
    </source>
</evidence>
<evidence type="ECO:0000313" key="17">
    <source>
        <dbReference type="Proteomes" id="UP000249254"/>
    </source>
</evidence>
<keyword evidence="5 11" id="KW-0812">Transmembrane</keyword>
<evidence type="ECO:0000256" key="10">
    <source>
        <dbReference type="ARBA" id="ARBA00023237"/>
    </source>
</evidence>
<evidence type="ECO:0000256" key="9">
    <source>
        <dbReference type="ARBA" id="ARBA00023136"/>
    </source>
</evidence>
<sequence>MQRSTSLRCALALGASAAAIAAAAPAMAQQRPAAQAASANAIQELVVTAQRREESIQSVPIAVSAFSDENLKQQRIEGGRDLLLAVPNVTFSRANFGGYNFQIRGIGTKLVATSADAAIGVHENNVPLTANNLADADFYDVERVEVLRGPQGTQFGRNTTGGLVNIITAKPTDTFSARITGELGNYNSRKANGYINVPLADWFQVRAAGSYLKRDGYGHNLVTGNDIDGRDLWSSRLSVRMKPSDKFTVDLMWEHFKEDDNRSRVGKQLCIKDPGRTSVGGVPTNLPGRSTQLYLTQGCLPGDLSSPNALQAVNSAATLGGGLGILTGLITGDAYAGKLSDPNLRNIESGFDPMYRAESDIGIVTFDYKLTDALDLTVTGSYAKNDGFSEADYNRTTPTQNFNVTPLSPGGFFNDPQVGRINQFRTIDFTDGVGHQNTLEVRLQSSFGGRFDFSLGASYLRFHAVSDYYVTSNTLTAVSEAFFNAATPSCPLTGSLTSNICEYVDPNPIPDGSGHNYYDNRTRYQIASYAAFGEAYFKLTDDLKLTAGLRWTIDKKTAQPFQPALFTPGVGLLALPIQQVTFREPTGRLNLEWTPTLSFTDKSLVYLSYARGYKGGGFNPPQSAGQHLFPDNYEPEFIDAFELGAKNTLMGGRLILNGTLFHYNYKGYQVSEIIQRTSVNVNVNAKIWGAELEGIWEPVQNLRFNANLGYLHTRLDDSSTLDLMNLTQSDPNYVTIKNGSTFSNCIAPTAQVAALQTLINAGAIPAIAMTGVPGRADIGVCQGAFATGTPLSAVVTVNPLPGIPAKIGGNELPNSPHWTASVGAQYTWELPGGWTATPRADFYYQDKSFARIFNAVNDRLDSYTNTNLSFVVDNPQLGWNVQLFVKNLEDKTVVTDQYQTDDTSGLFTNIFLTEPRTYGISVTKQF</sequence>
<dbReference type="EMBL" id="QFYQ01000001">
    <property type="protein sequence ID" value="RAK54839.1"/>
    <property type="molecule type" value="Genomic_DNA"/>
</dbReference>
<name>A0A328AJR8_9CAUL</name>
<proteinExistence type="inferred from homology"/>
<keyword evidence="13" id="KW-0732">Signal</keyword>
<dbReference type="OrthoDB" id="9760333at2"/>
<evidence type="ECO:0000256" key="2">
    <source>
        <dbReference type="ARBA" id="ARBA00022448"/>
    </source>
</evidence>
<reference evidence="17" key="1">
    <citation type="submission" date="2018-05" db="EMBL/GenBank/DDBJ databases">
        <authorList>
            <person name="Li X."/>
        </authorList>
    </citation>
    <scope>NUCLEOTIDE SEQUENCE [LARGE SCALE GENOMIC DNA]</scope>
    <source>
        <strain evidence="17">LX32</strain>
    </source>
</reference>
<evidence type="ECO:0000256" key="11">
    <source>
        <dbReference type="PROSITE-ProRule" id="PRU01360"/>
    </source>
</evidence>
<dbReference type="PANTHER" id="PTHR32552">
    <property type="entry name" value="FERRICHROME IRON RECEPTOR-RELATED"/>
    <property type="match status" value="1"/>
</dbReference>
<feature type="domain" description="TonB-dependent receptor plug" evidence="15">
    <location>
        <begin position="56"/>
        <end position="162"/>
    </location>
</feature>
<keyword evidence="3 11" id="KW-1134">Transmembrane beta strand</keyword>
<keyword evidence="9 11" id="KW-0472">Membrane</keyword>
<evidence type="ECO:0000256" key="6">
    <source>
        <dbReference type="ARBA" id="ARBA00023004"/>
    </source>
</evidence>
<dbReference type="AlphaFoldDB" id="A0A328AJR8"/>
<keyword evidence="4" id="KW-0410">Iron transport</keyword>
<dbReference type="GO" id="GO:0009279">
    <property type="term" value="C:cell outer membrane"/>
    <property type="evidence" value="ECO:0007669"/>
    <property type="project" value="UniProtKB-SubCell"/>
</dbReference>
<keyword evidence="7" id="KW-0406">Ion transport</keyword>
<evidence type="ECO:0000256" key="3">
    <source>
        <dbReference type="ARBA" id="ARBA00022452"/>
    </source>
</evidence>
<keyword evidence="17" id="KW-1185">Reference proteome</keyword>
<feature type="chain" id="PRO_5016291076" evidence="13">
    <location>
        <begin position="29"/>
        <end position="926"/>
    </location>
</feature>
<evidence type="ECO:0000259" key="15">
    <source>
        <dbReference type="Pfam" id="PF07715"/>
    </source>
</evidence>
<dbReference type="PROSITE" id="PS51318">
    <property type="entry name" value="TAT"/>
    <property type="match status" value="1"/>
</dbReference>
<evidence type="ECO:0000256" key="5">
    <source>
        <dbReference type="ARBA" id="ARBA00022692"/>
    </source>
</evidence>
<dbReference type="InterPro" id="IPR036942">
    <property type="entry name" value="Beta-barrel_TonB_sf"/>
</dbReference>
<comment type="caution">
    <text evidence="16">The sequence shown here is derived from an EMBL/GenBank/DDBJ whole genome shotgun (WGS) entry which is preliminary data.</text>
</comment>
<dbReference type="PROSITE" id="PS52016">
    <property type="entry name" value="TONB_DEPENDENT_REC_3"/>
    <property type="match status" value="1"/>
</dbReference>
<comment type="similarity">
    <text evidence="11 12">Belongs to the TonB-dependent receptor family.</text>
</comment>
<comment type="subcellular location">
    <subcellularLocation>
        <location evidence="1 11">Cell outer membrane</location>
        <topology evidence="1 11">Multi-pass membrane protein</topology>
    </subcellularLocation>
</comment>
<evidence type="ECO:0000256" key="12">
    <source>
        <dbReference type="RuleBase" id="RU003357"/>
    </source>
</evidence>
<feature type="signal peptide" evidence="13">
    <location>
        <begin position="1"/>
        <end position="28"/>
    </location>
</feature>
<evidence type="ECO:0000256" key="8">
    <source>
        <dbReference type="ARBA" id="ARBA00023077"/>
    </source>
</evidence>
<dbReference type="RefSeq" id="WP_111528589.1">
    <property type="nucleotide sequence ID" value="NZ_JBHRSG010000004.1"/>
</dbReference>
<dbReference type="Pfam" id="PF00593">
    <property type="entry name" value="TonB_dep_Rec_b-barrel"/>
    <property type="match status" value="2"/>
</dbReference>
<accession>A0A328AJR8</accession>
<dbReference type="GO" id="GO:0006826">
    <property type="term" value="P:iron ion transport"/>
    <property type="evidence" value="ECO:0007669"/>
    <property type="project" value="UniProtKB-KW"/>
</dbReference>
<dbReference type="InterPro" id="IPR039426">
    <property type="entry name" value="TonB-dep_rcpt-like"/>
</dbReference>
<feature type="domain" description="TonB-dependent receptor-like beta-barrel" evidence="14">
    <location>
        <begin position="805"/>
        <end position="888"/>
    </location>
</feature>
<keyword evidence="8 12" id="KW-0798">TonB box</keyword>
<evidence type="ECO:0000313" key="16">
    <source>
        <dbReference type="EMBL" id="RAK54839.1"/>
    </source>
</evidence>
<keyword evidence="6" id="KW-0408">Iron</keyword>
<organism evidence="16 17">
    <name type="scientific">Phenylobacterium soli</name>
    <dbReference type="NCBI Taxonomy" id="2170551"/>
    <lineage>
        <taxon>Bacteria</taxon>
        <taxon>Pseudomonadati</taxon>
        <taxon>Pseudomonadota</taxon>
        <taxon>Alphaproteobacteria</taxon>
        <taxon>Caulobacterales</taxon>
        <taxon>Caulobacteraceae</taxon>
        <taxon>Phenylobacterium</taxon>
    </lineage>
</organism>
<evidence type="ECO:0000256" key="4">
    <source>
        <dbReference type="ARBA" id="ARBA00022496"/>
    </source>
</evidence>
<gene>
    <name evidence="16" type="ORF">DJ017_10035</name>
</gene>
<evidence type="ECO:0000259" key="14">
    <source>
        <dbReference type="Pfam" id="PF00593"/>
    </source>
</evidence>
<dbReference type="InterPro" id="IPR000531">
    <property type="entry name" value="Beta-barrel_TonB"/>
</dbReference>
<dbReference type="Proteomes" id="UP000249254">
    <property type="component" value="Unassembled WGS sequence"/>
</dbReference>